<dbReference type="Proteomes" id="UP000189935">
    <property type="component" value="Chromosome I"/>
</dbReference>
<protein>
    <submittedName>
        <fullName evidence="1">Molybdate transport system substrate-binding protein</fullName>
    </submittedName>
</protein>
<dbReference type="PANTHER" id="PTHR30632:SF11">
    <property type="entry name" value="BLR4797 PROTEIN"/>
    <property type="match status" value="1"/>
</dbReference>
<dbReference type="RefSeq" id="WP_079543265.1">
    <property type="nucleotide sequence ID" value="NZ_LT670844.1"/>
</dbReference>
<dbReference type="AlphaFoldDB" id="A0A1M7B2J3"/>
<dbReference type="GO" id="GO:0015689">
    <property type="term" value="P:molybdate ion transport"/>
    <property type="evidence" value="ECO:0007669"/>
    <property type="project" value="TreeGrafter"/>
</dbReference>
<gene>
    <name evidence="1" type="ORF">SAMN05444159_6030</name>
</gene>
<proteinExistence type="predicted"/>
<evidence type="ECO:0000313" key="1">
    <source>
        <dbReference type="EMBL" id="SHL49164.1"/>
    </source>
</evidence>
<sequence>MTNLNILSGGAAQGLVASLAPDFKEKTGFEISGEFGAVGAMADKLRKGAAADIIILTAKIIADLASENLVTRASIADIGLVETALAVRAGDPQVVAADASALRAAFLAADAIFVPDTKASTAGIHVAKVLEQLGIADEVAARLRIYPNGATAMRHLAASDAKRPIGCTQSTEIISTPGVMLSGSLPKGCELSTMYTAAVATRAAHAKEAQLLIDLLIGDGQRKRRERAGFISGSKIL</sequence>
<dbReference type="OrthoDB" id="7255945at2"/>
<dbReference type="EMBL" id="LT670844">
    <property type="protein sequence ID" value="SHL49164.1"/>
    <property type="molecule type" value="Genomic_DNA"/>
</dbReference>
<dbReference type="Pfam" id="PF13531">
    <property type="entry name" value="SBP_bac_11"/>
    <property type="match status" value="1"/>
</dbReference>
<dbReference type="InterPro" id="IPR050682">
    <property type="entry name" value="ModA/WtpA"/>
</dbReference>
<accession>A0A1M7B2J3</accession>
<organism evidence="1 2">
    <name type="scientific">Bradyrhizobium lablabi</name>
    <dbReference type="NCBI Taxonomy" id="722472"/>
    <lineage>
        <taxon>Bacteria</taxon>
        <taxon>Pseudomonadati</taxon>
        <taxon>Pseudomonadota</taxon>
        <taxon>Alphaproteobacteria</taxon>
        <taxon>Hyphomicrobiales</taxon>
        <taxon>Nitrobacteraceae</taxon>
        <taxon>Bradyrhizobium</taxon>
    </lineage>
</organism>
<evidence type="ECO:0000313" key="2">
    <source>
        <dbReference type="Proteomes" id="UP000189935"/>
    </source>
</evidence>
<dbReference type="Gene3D" id="3.40.190.10">
    <property type="entry name" value="Periplasmic binding protein-like II"/>
    <property type="match status" value="2"/>
</dbReference>
<dbReference type="PANTHER" id="PTHR30632">
    <property type="entry name" value="MOLYBDATE-BINDING PERIPLASMIC PROTEIN"/>
    <property type="match status" value="1"/>
</dbReference>
<dbReference type="GO" id="GO:0030973">
    <property type="term" value="F:molybdate ion binding"/>
    <property type="evidence" value="ECO:0007669"/>
    <property type="project" value="TreeGrafter"/>
</dbReference>
<name>A0A1M7B2J3_9BRAD</name>
<reference evidence="1 2" key="1">
    <citation type="submission" date="2016-11" db="EMBL/GenBank/DDBJ databases">
        <authorList>
            <person name="Jaros S."/>
            <person name="Januszkiewicz K."/>
            <person name="Wedrychowicz H."/>
        </authorList>
    </citation>
    <scope>NUCLEOTIDE SEQUENCE [LARGE SCALE GENOMIC DNA]</scope>
    <source>
        <strain evidence="1 2">GAS499</strain>
    </source>
</reference>
<dbReference type="SUPFAM" id="SSF53850">
    <property type="entry name" value="Periplasmic binding protein-like II"/>
    <property type="match status" value="1"/>
</dbReference>